<dbReference type="OrthoDB" id="5794369at2759"/>
<dbReference type="SUPFAM" id="SSF56112">
    <property type="entry name" value="Protein kinase-like (PK-like)"/>
    <property type="match status" value="1"/>
</dbReference>
<organism evidence="3">
    <name type="scientific">Caenorhabditis remanei</name>
    <name type="common">Caenorhabditis vulgaris</name>
    <dbReference type="NCBI Taxonomy" id="31234"/>
    <lineage>
        <taxon>Eukaryota</taxon>
        <taxon>Metazoa</taxon>
        <taxon>Ecdysozoa</taxon>
        <taxon>Nematoda</taxon>
        <taxon>Chromadorea</taxon>
        <taxon>Rhabditida</taxon>
        <taxon>Rhabditina</taxon>
        <taxon>Rhabditomorpha</taxon>
        <taxon>Rhabditoidea</taxon>
        <taxon>Rhabditidae</taxon>
        <taxon>Peloderinae</taxon>
        <taxon>Caenorhabditis</taxon>
    </lineage>
</organism>
<dbReference type="HOGENOM" id="CLU_054265_0_0_1"/>
<dbReference type="Gene3D" id="1.10.510.10">
    <property type="entry name" value="Transferase(Phosphotransferase) domain 1"/>
    <property type="match status" value="1"/>
</dbReference>
<dbReference type="PROSITE" id="PS50011">
    <property type="entry name" value="PROTEIN_KINASE_DOM"/>
    <property type="match status" value="1"/>
</dbReference>
<evidence type="ECO:0000313" key="2">
    <source>
        <dbReference type="EMBL" id="EFP10295.1"/>
    </source>
</evidence>
<dbReference type="FunCoup" id="E3MVW2">
    <property type="interactions" value="328"/>
</dbReference>
<dbReference type="EMBL" id="DS268484">
    <property type="protein sequence ID" value="EFP10295.1"/>
    <property type="molecule type" value="Genomic_DNA"/>
</dbReference>
<dbReference type="InterPro" id="IPR000719">
    <property type="entry name" value="Prot_kinase_dom"/>
</dbReference>
<dbReference type="InterPro" id="IPR011009">
    <property type="entry name" value="Kinase-like_dom_sf"/>
</dbReference>
<dbReference type="eggNOG" id="ENOG502TGFH">
    <property type="taxonomic scope" value="Eukaryota"/>
</dbReference>
<name>E3MVW2_CAERE</name>
<dbReference type="STRING" id="31234.E3MVW2"/>
<keyword evidence="3" id="KW-1185">Reference proteome</keyword>
<feature type="domain" description="Protein kinase" evidence="1">
    <location>
        <begin position="146"/>
        <end position="439"/>
    </location>
</feature>
<accession>E3MVW2</accession>
<gene>
    <name evidence="2" type="ORF">CRE_23576</name>
</gene>
<dbReference type="AlphaFoldDB" id="E3MVW2"/>
<protein>
    <recommendedName>
        <fullName evidence="1">Protein kinase domain-containing protein</fullName>
    </recommendedName>
</protein>
<dbReference type="GO" id="GO:0004672">
    <property type="term" value="F:protein kinase activity"/>
    <property type="evidence" value="ECO:0007669"/>
    <property type="project" value="InterPro"/>
</dbReference>
<evidence type="ECO:0000313" key="3">
    <source>
        <dbReference type="Proteomes" id="UP000008281"/>
    </source>
</evidence>
<reference evidence="2" key="1">
    <citation type="submission" date="2007-07" db="EMBL/GenBank/DDBJ databases">
        <title>PCAP assembly of the Caenorhabditis remanei genome.</title>
        <authorList>
            <consortium name="The Caenorhabditis remanei Sequencing Consortium"/>
            <person name="Wilson R.K."/>
        </authorList>
    </citation>
    <scope>NUCLEOTIDE SEQUENCE [LARGE SCALE GENOMIC DNA]</scope>
    <source>
        <strain evidence="2">PB4641</strain>
    </source>
</reference>
<sequence>MMTLVESKAEFEITKRSMEDESEIKDAVFYNVTVPFVETFVLKNPGDFCISRAIDGAFYLSIVADKKDKKGGVRVVNLRVEDFEKEVGIPGLIFARADTLAQLIYQLKHENMDILSGVLEEKLTMNRLLGPQVTAMHNILQTGKSVKVQRKLSQDTTSPIYIGEMKFSDGKIKEAVFEEIPGGGQNPTELKTFFEKMVNSKSLRGKNLPIRIPIGAIMNPPTLIYENNKLEVGCNLEDFLFFHQNRLDLTQRIKICSSAVRVLSELHHADIYHGASQLEHFYVDFVGFENEDIKDYELVFNGANGLICEGKSDNSVSVVDYDSTAPEVAFTRKLTKESGVFNLGRLFEQILKPDLFKSYSESNEGRVPYLQTNSMTFPSKEHTCYCKCALPLTNQPRLPSGSPESLTEMRHLISRATHPNPTRRPTMHGIVMMIRDVLLKAPKSNSHICMVHFDQFTN</sequence>
<dbReference type="GO" id="GO:0005524">
    <property type="term" value="F:ATP binding"/>
    <property type="evidence" value="ECO:0007669"/>
    <property type="project" value="InterPro"/>
</dbReference>
<proteinExistence type="predicted"/>
<dbReference type="Proteomes" id="UP000008281">
    <property type="component" value="Unassembled WGS sequence"/>
</dbReference>
<evidence type="ECO:0000259" key="1">
    <source>
        <dbReference type="PROSITE" id="PS50011"/>
    </source>
</evidence>
<dbReference type="InParanoid" id="E3MVW2"/>
<dbReference type="OMA" id="MYDELRV"/>